<comment type="cofactor">
    <cofactor evidence="10">
        <name>Zn(2+)</name>
        <dbReference type="ChEBI" id="CHEBI:29105"/>
    </cofactor>
</comment>
<keyword evidence="12" id="KW-1185">Reference proteome</keyword>
<evidence type="ECO:0000313" key="12">
    <source>
        <dbReference type="Proteomes" id="UP001139179"/>
    </source>
</evidence>
<evidence type="ECO:0000256" key="8">
    <source>
        <dbReference type="PIRSR" id="PIRSR004682-1"/>
    </source>
</evidence>
<evidence type="ECO:0000256" key="9">
    <source>
        <dbReference type="PIRSR" id="PIRSR004682-3"/>
    </source>
</evidence>
<evidence type="ECO:0000256" key="2">
    <source>
        <dbReference type="ARBA" id="ARBA00022490"/>
    </source>
</evidence>
<dbReference type="InterPro" id="IPR006543">
    <property type="entry name" value="Histidinol-phos"/>
</dbReference>
<feature type="site" description="Stabilizes the phosphoryl group" evidence="9">
    <location>
        <position position="105"/>
    </location>
</feature>
<accession>A0A9X2DMG2</accession>
<dbReference type="InterPro" id="IPR023214">
    <property type="entry name" value="HAD_sf"/>
</dbReference>
<feature type="binding site" evidence="10">
    <location>
        <position position="130"/>
    </location>
    <ligand>
        <name>Mg(2+)</name>
        <dbReference type="ChEBI" id="CHEBI:18420"/>
    </ligand>
</feature>
<dbReference type="PANTHER" id="PTHR42891:SF1">
    <property type="entry name" value="D-GLYCERO-BETA-D-MANNO-HEPTOSE-1,7-BISPHOSPHATE 7-PHOSPHATASE"/>
    <property type="match status" value="1"/>
</dbReference>
<evidence type="ECO:0000256" key="10">
    <source>
        <dbReference type="PIRSR" id="PIRSR004682-4"/>
    </source>
</evidence>
<dbReference type="InterPro" id="IPR006549">
    <property type="entry name" value="HAD-SF_hydro_IIIA"/>
</dbReference>
<feature type="active site" description="Proton donor" evidence="8">
    <location>
        <position position="10"/>
    </location>
</feature>
<dbReference type="PANTHER" id="PTHR42891">
    <property type="entry name" value="D-GLYCERO-BETA-D-MANNO-HEPTOSE-1,7-BISPHOSPHATE 7-PHOSPHATASE"/>
    <property type="match status" value="1"/>
</dbReference>
<feature type="binding site" evidence="10">
    <location>
        <position position="95"/>
    </location>
    <ligand>
        <name>Zn(2+)</name>
        <dbReference type="ChEBI" id="CHEBI:29105"/>
    </ligand>
</feature>
<keyword evidence="3 10" id="KW-0479">Metal-binding</keyword>
<evidence type="ECO:0000256" key="5">
    <source>
        <dbReference type="ARBA" id="ARBA00023277"/>
    </source>
</evidence>
<feature type="active site" description="Nucleophile" evidence="8">
    <location>
        <position position="8"/>
    </location>
</feature>
<dbReference type="NCBIfam" id="TIGR01656">
    <property type="entry name" value="Histidinol-ppas"/>
    <property type="match status" value="1"/>
</dbReference>
<dbReference type="GO" id="GO:0005975">
    <property type="term" value="P:carbohydrate metabolic process"/>
    <property type="evidence" value="ECO:0007669"/>
    <property type="project" value="InterPro"/>
</dbReference>
<name>A0A9X2DMG2_9BACI</name>
<comment type="cofactor">
    <cofactor evidence="10">
        <name>Mg(2+)</name>
        <dbReference type="ChEBI" id="CHEBI:18420"/>
    </cofactor>
</comment>
<dbReference type="GO" id="GO:0016791">
    <property type="term" value="F:phosphatase activity"/>
    <property type="evidence" value="ECO:0007669"/>
    <property type="project" value="InterPro"/>
</dbReference>
<evidence type="ECO:0000256" key="7">
    <source>
        <dbReference type="PIRNR" id="PIRNR004682"/>
    </source>
</evidence>
<dbReference type="GO" id="GO:0005737">
    <property type="term" value="C:cytoplasm"/>
    <property type="evidence" value="ECO:0007669"/>
    <property type="project" value="UniProtKB-SubCell"/>
</dbReference>
<dbReference type="EC" id="3.1.3.-" evidence="7"/>
<keyword evidence="10" id="KW-0460">Magnesium</keyword>
<organism evidence="11 12">
    <name type="scientific">Halalkalibacter oceani</name>
    <dbReference type="NCBI Taxonomy" id="1653776"/>
    <lineage>
        <taxon>Bacteria</taxon>
        <taxon>Bacillati</taxon>
        <taxon>Bacillota</taxon>
        <taxon>Bacilli</taxon>
        <taxon>Bacillales</taxon>
        <taxon>Bacillaceae</taxon>
        <taxon>Halalkalibacter</taxon>
    </lineage>
</organism>
<dbReference type="CDD" id="cd07503">
    <property type="entry name" value="HAD_HisB-N"/>
    <property type="match status" value="1"/>
</dbReference>
<keyword evidence="2 7" id="KW-0963">Cytoplasm</keyword>
<dbReference type="GO" id="GO:0046872">
    <property type="term" value="F:metal ion binding"/>
    <property type="evidence" value="ECO:0007669"/>
    <property type="project" value="UniProtKB-KW"/>
</dbReference>
<feature type="site" description="Stabilizes the phosphoryl group" evidence="9">
    <location>
        <position position="54"/>
    </location>
</feature>
<dbReference type="InterPro" id="IPR036412">
    <property type="entry name" value="HAD-like_sf"/>
</dbReference>
<dbReference type="Gene3D" id="3.40.50.1000">
    <property type="entry name" value="HAD superfamily/HAD-like"/>
    <property type="match status" value="1"/>
</dbReference>
<keyword evidence="10" id="KW-0862">Zinc</keyword>
<evidence type="ECO:0000256" key="6">
    <source>
        <dbReference type="ARBA" id="ARBA00031828"/>
    </source>
</evidence>
<dbReference type="InterPro" id="IPR004446">
    <property type="entry name" value="Heptose_bisP_phosphatase"/>
</dbReference>
<keyword evidence="4 7" id="KW-0378">Hydrolase</keyword>
<dbReference type="NCBIfam" id="TIGR01662">
    <property type="entry name" value="HAD-SF-IIIA"/>
    <property type="match status" value="1"/>
</dbReference>
<evidence type="ECO:0000256" key="1">
    <source>
        <dbReference type="ARBA" id="ARBA00004496"/>
    </source>
</evidence>
<dbReference type="RefSeq" id="WP_251194028.1">
    <property type="nucleotide sequence ID" value="NZ_JAMBOL010000003.1"/>
</dbReference>
<feature type="binding site" evidence="10">
    <location>
        <position position="101"/>
    </location>
    <ligand>
        <name>Zn(2+)</name>
        <dbReference type="ChEBI" id="CHEBI:29105"/>
    </ligand>
</feature>
<feature type="binding site" evidence="10">
    <location>
        <position position="10"/>
    </location>
    <ligand>
        <name>Mg(2+)</name>
        <dbReference type="ChEBI" id="CHEBI:18420"/>
    </ligand>
</feature>
<dbReference type="SUPFAM" id="SSF56784">
    <property type="entry name" value="HAD-like"/>
    <property type="match status" value="1"/>
</dbReference>
<dbReference type="PIRSF" id="PIRSF004682">
    <property type="entry name" value="GmhB"/>
    <property type="match status" value="1"/>
</dbReference>
<evidence type="ECO:0000256" key="4">
    <source>
        <dbReference type="ARBA" id="ARBA00022801"/>
    </source>
</evidence>
<sequence length="173" mass="18762">MRQAVFLDRDGVINEVLSKRVRFVNRPSHFFLLDGVGEAIHLLNRANWPVFVVTNQGGVGLGYMSEASLQEVHQEMIRQLAAYEARITAIAYCAHAPHAGCACRKPGSKMLEDLAVRYDVDLAASVMVGDRQADIEAGKKAGCTTIGIGQNVTGADAHFPSLRAAVPWILSNT</sequence>
<dbReference type="AlphaFoldDB" id="A0A9X2DMG2"/>
<protein>
    <recommendedName>
        <fullName evidence="6 7">D,D-heptose 1,7-bisphosphate phosphatase</fullName>
        <ecNumber evidence="7">3.1.3.-</ecNumber>
    </recommendedName>
</protein>
<evidence type="ECO:0000313" key="11">
    <source>
        <dbReference type="EMBL" id="MCM3713501.1"/>
    </source>
</evidence>
<comment type="subcellular location">
    <subcellularLocation>
        <location evidence="1 7">Cytoplasm</location>
    </subcellularLocation>
</comment>
<dbReference type="Proteomes" id="UP001139179">
    <property type="component" value="Unassembled WGS sequence"/>
</dbReference>
<reference evidence="11" key="1">
    <citation type="submission" date="2022-05" db="EMBL/GenBank/DDBJ databases">
        <title>Comparative Genomics of Spacecraft Associated Microbes.</title>
        <authorList>
            <person name="Tran M.T."/>
            <person name="Wright A."/>
            <person name="Seuylemezian A."/>
            <person name="Eisen J."/>
            <person name="Coil D."/>
        </authorList>
    </citation>
    <scope>NUCLEOTIDE SEQUENCE</scope>
    <source>
        <strain evidence="11">214.1.1</strain>
    </source>
</reference>
<feature type="binding site" evidence="10">
    <location>
        <position position="93"/>
    </location>
    <ligand>
        <name>Zn(2+)</name>
        <dbReference type="ChEBI" id="CHEBI:29105"/>
    </ligand>
</feature>
<dbReference type="Pfam" id="PF13242">
    <property type="entry name" value="Hydrolase_like"/>
    <property type="match status" value="1"/>
</dbReference>
<comment type="caution">
    <text evidence="11">The sequence shown here is derived from an EMBL/GenBank/DDBJ whole genome shotgun (WGS) entry which is preliminary data.</text>
</comment>
<feature type="binding site" evidence="10">
    <location>
        <position position="8"/>
    </location>
    <ligand>
        <name>Mg(2+)</name>
        <dbReference type="ChEBI" id="CHEBI:18420"/>
    </ligand>
</feature>
<evidence type="ECO:0000256" key="3">
    <source>
        <dbReference type="ARBA" id="ARBA00022723"/>
    </source>
</evidence>
<feature type="site" description="Contributes to substrate recognition" evidence="9">
    <location>
        <position position="104"/>
    </location>
</feature>
<feature type="binding site" evidence="10">
    <location>
        <position position="103"/>
    </location>
    <ligand>
        <name>Zn(2+)</name>
        <dbReference type="ChEBI" id="CHEBI:29105"/>
    </ligand>
</feature>
<dbReference type="EMBL" id="JAMBOL010000003">
    <property type="protein sequence ID" value="MCM3713501.1"/>
    <property type="molecule type" value="Genomic_DNA"/>
</dbReference>
<proteinExistence type="inferred from homology"/>
<keyword evidence="5 7" id="KW-0119">Carbohydrate metabolism</keyword>
<comment type="similarity">
    <text evidence="7">Belongs to the gmhB family.</text>
</comment>
<gene>
    <name evidence="11" type="ORF">M3202_05355</name>
</gene>